<gene>
    <name evidence="3" type="ORF">AWC38_SpisGene21141</name>
</gene>
<evidence type="ECO:0000313" key="4">
    <source>
        <dbReference type="Proteomes" id="UP000225706"/>
    </source>
</evidence>
<proteinExistence type="predicted"/>
<evidence type="ECO:0000256" key="2">
    <source>
        <dbReference type="SAM" id="Phobius"/>
    </source>
</evidence>
<feature type="compositionally biased region" description="Low complexity" evidence="1">
    <location>
        <begin position="176"/>
        <end position="199"/>
    </location>
</feature>
<keyword evidence="2" id="KW-0472">Membrane</keyword>
<feature type="compositionally biased region" description="Acidic residues" evidence="1">
    <location>
        <begin position="22"/>
        <end position="33"/>
    </location>
</feature>
<feature type="transmembrane region" description="Helical" evidence="2">
    <location>
        <begin position="296"/>
        <end position="319"/>
    </location>
</feature>
<feature type="region of interest" description="Disordered" evidence="1">
    <location>
        <begin position="18"/>
        <end position="41"/>
    </location>
</feature>
<feature type="compositionally biased region" description="Low complexity" evidence="1">
    <location>
        <begin position="238"/>
        <end position="253"/>
    </location>
</feature>
<dbReference type="Proteomes" id="UP000225706">
    <property type="component" value="Unassembled WGS sequence"/>
</dbReference>
<comment type="caution">
    <text evidence="3">The sequence shown here is derived from an EMBL/GenBank/DDBJ whole genome shotgun (WGS) entry which is preliminary data.</text>
</comment>
<evidence type="ECO:0000313" key="3">
    <source>
        <dbReference type="EMBL" id="PFX14678.1"/>
    </source>
</evidence>
<organism evidence="3 4">
    <name type="scientific">Stylophora pistillata</name>
    <name type="common">Smooth cauliflower coral</name>
    <dbReference type="NCBI Taxonomy" id="50429"/>
    <lineage>
        <taxon>Eukaryota</taxon>
        <taxon>Metazoa</taxon>
        <taxon>Cnidaria</taxon>
        <taxon>Anthozoa</taxon>
        <taxon>Hexacorallia</taxon>
        <taxon>Scleractinia</taxon>
        <taxon>Astrocoeniina</taxon>
        <taxon>Pocilloporidae</taxon>
        <taxon>Stylophora</taxon>
    </lineage>
</organism>
<dbReference type="AlphaFoldDB" id="A0A2B4RE67"/>
<reference evidence="4" key="1">
    <citation type="journal article" date="2017" name="bioRxiv">
        <title>Comparative analysis of the genomes of Stylophora pistillata and Acropora digitifera provides evidence for extensive differences between species of corals.</title>
        <authorList>
            <person name="Voolstra C.R."/>
            <person name="Li Y."/>
            <person name="Liew Y.J."/>
            <person name="Baumgarten S."/>
            <person name="Zoccola D."/>
            <person name="Flot J.-F."/>
            <person name="Tambutte S."/>
            <person name="Allemand D."/>
            <person name="Aranda M."/>
        </authorList>
    </citation>
    <scope>NUCLEOTIDE SEQUENCE [LARGE SCALE GENOMIC DNA]</scope>
</reference>
<sequence>MPYLSCIPLGCGARLEVKASGNDDDDDDDDDDDESRHGKDVCKASPWLPPLINFQTKSDIKIKFCQPTSKDTESCDVEAARYVGGGQWTNFTDFQRRFWTTKNKKDIYLQWNNSAVTNLTGNLVVINVKCKQKCKGGQRKDFTSCFMFKTAGSFTATKKSAITTSAIKPSTTKPPSTKIVTTRNTTTKSTTETATSKETLPPTTKAEVTTGKGQVTEPAIQIQSTKKHGTGTTLISQTELSTKSSETPPTSSSDINTIPKETPNVICMTTAERSSPGKDKITDKSHDVNNSRRRTVMIVSVVSSLVVVAAMLFITAWLWRKRQRTVNGYYISSLLVYESLTFVHIIDTIIVHKPEDQVHDVDTQENAYQLLVYDGKSKEQAEREQPTYEGLVKGSTATDWGGGEIYTNPTMYQQLDKTTITDENDYLAAYHPLMTQLPSKSEQLPEYDQGYLVLVGEYGKKEETADQEEPYYYKVENSIPQ</sequence>
<evidence type="ECO:0000256" key="1">
    <source>
        <dbReference type="SAM" id="MobiDB-lite"/>
    </source>
</evidence>
<dbReference type="EMBL" id="LSMT01000746">
    <property type="protein sequence ID" value="PFX14678.1"/>
    <property type="molecule type" value="Genomic_DNA"/>
</dbReference>
<keyword evidence="2" id="KW-0812">Transmembrane</keyword>
<name>A0A2B4RE67_STYPI</name>
<keyword evidence="2" id="KW-1133">Transmembrane helix</keyword>
<protein>
    <submittedName>
        <fullName evidence="3">Uncharacterized protein</fullName>
    </submittedName>
</protein>
<feature type="region of interest" description="Disordered" evidence="1">
    <location>
        <begin position="167"/>
        <end position="260"/>
    </location>
</feature>
<accession>A0A2B4RE67</accession>
<keyword evidence="4" id="KW-1185">Reference proteome</keyword>